<evidence type="ECO:0000259" key="1">
    <source>
        <dbReference type="Pfam" id="PF24467"/>
    </source>
</evidence>
<dbReference type="OrthoDB" id="5785977at2759"/>
<dbReference type="STRING" id="53326.A0A016W989"/>
<accession>A0A016W989</accession>
<gene>
    <name evidence="2" type="primary">Acey_s0927.g3074</name>
    <name evidence="2" type="synonym">Acey-prom-1</name>
    <name evidence="2" type="ORF">Y032_0927g3074</name>
</gene>
<dbReference type="PANTHER" id="PTHR34098">
    <property type="entry name" value="F-BOX ONLY PROTEIN 47"/>
    <property type="match status" value="1"/>
</dbReference>
<evidence type="ECO:0000313" key="2">
    <source>
        <dbReference type="EMBL" id="EYC36166.1"/>
    </source>
</evidence>
<dbReference type="EMBL" id="JARK01000527">
    <property type="protein sequence ID" value="EYC36166.1"/>
    <property type="molecule type" value="Genomic_DNA"/>
</dbReference>
<organism evidence="2 3">
    <name type="scientific">Ancylostoma ceylanicum</name>
    <dbReference type="NCBI Taxonomy" id="53326"/>
    <lineage>
        <taxon>Eukaryota</taxon>
        <taxon>Metazoa</taxon>
        <taxon>Ecdysozoa</taxon>
        <taxon>Nematoda</taxon>
        <taxon>Chromadorea</taxon>
        <taxon>Rhabditida</taxon>
        <taxon>Rhabditina</taxon>
        <taxon>Rhabditomorpha</taxon>
        <taxon>Strongyloidea</taxon>
        <taxon>Ancylostomatidae</taxon>
        <taxon>Ancylostomatinae</taxon>
        <taxon>Ancylostoma</taxon>
    </lineage>
</organism>
<dbReference type="AlphaFoldDB" id="A0A016W989"/>
<dbReference type="InterPro" id="IPR038946">
    <property type="entry name" value="FBXO47"/>
</dbReference>
<feature type="domain" description="FBXO47 ARM repeats region" evidence="1">
    <location>
        <begin position="258"/>
        <end position="491"/>
    </location>
</feature>
<reference evidence="3" key="1">
    <citation type="journal article" date="2015" name="Nat. Genet.">
        <title>The genome and transcriptome of the zoonotic hookworm Ancylostoma ceylanicum identify infection-specific gene families.</title>
        <authorList>
            <person name="Schwarz E.M."/>
            <person name="Hu Y."/>
            <person name="Antoshechkin I."/>
            <person name="Miller M.M."/>
            <person name="Sternberg P.W."/>
            <person name="Aroian R.V."/>
        </authorList>
    </citation>
    <scope>NUCLEOTIDE SEQUENCE</scope>
    <source>
        <strain evidence="3">HY135</strain>
    </source>
</reference>
<evidence type="ECO:0000313" key="3">
    <source>
        <dbReference type="Proteomes" id="UP000024635"/>
    </source>
</evidence>
<protein>
    <recommendedName>
        <fullName evidence="1">FBXO47 ARM repeats region domain-containing protein</fullName>
    </recommendedName>
</protein>
<sequence>MEEKAVHLDTTPTSSRSPRKLVDRIMRRNGESKITSYFPIRKRGREDAFGMYSKRLRRGDMISDVGFASPTGVLLDVTPLRLRCLRNRDELRTSTETPKCVITNSKQQKATPFGSFEELPAFLYFSLFDSLDVPCLASLSMTSSAWTSHLIKYIHSNAFLQRVQRESAAFSINEQGCKENFFTNLDPFYCYGKLLKSISVCFPTVRRVAVLMLFCQKAIEYGIDSSGIGRVIHTMCSKWAFSECAKILDSMLSARKGRLRKILNRLHKAAPGSLPKVEMELRNTFLPLLLSGRDAKYEGAEVEYAFWLSAVMRCYEQAADQSKLLMILFGPTTTDSGKTLINWQLLCDHTILSQSVAEELLKPLSDALHVLMKTKEMDDFHHSWTQHDVFNVIEELSTTPEPWSFENFVSLLLFRPTLIPISLTARLEHDYADEACLMFNTFAIISYRWSMDVCSIIRQPIMQTMRALTRERGRMFYNEICETYARQLKQVSLRGQGMLFYLLGTLKCKKCRV</sequence>
<dbReference type="PANTHER" id="PTHR34098:SF1">
    <property type="entry name" value="F-BOX ONLY PROTEIN 47"/>
    <property type="match status" value="1"/>
</dbReference>
<dbReference type="InterPro" id="IPR056622">
    <property type="entry name" value="ARM_FBXO47"/>
</dbReference>
<dbReference type="Pfam" id="PF24467">
    <property type="entry name" value="ARM_FBXO47"/>
    <property type="match status" value="1"/>
</dbReference>
<keyword evidence="3" id="KW-1185">Reference proteome</keyword>
<dbReference type="Proteomes" id="UP000024635">
    <property type="component" value="Unassembled WGS sequence"/>
</dbReference>
<comment type="caution">
    <text evidence="2">The sequence shown here is derived from an EMBL/GenBank/DDBJ whole genome shotgun (WGS) entry which is preliminary data.</text>
</comment>
<name>A0A016W989_9BILA</name>
<proteinExistence type="predicted"/>